<sequence>MFSHVRSNKIFTVLYCKRYLSVNIKSILTEQRKEQIVICTRDIRIIQYTKLLNETACECTRLNVPGLNCYSNNPGVKRAIRNFDVVAESGDKLIIVTIRNTREERNREDPRTSPSPRDCHQKSH</sequence>
<dbReference type="AlphaFoldDB" id="A0A151XJP2"/>
<evidence type="ECO:0000256" key="1">
    <source>
        <dbReference type="SAM" id="MobiDB-lite"/>
    </source>
</evidence>
<evidence type="ECO:0000313" key="2">
    <source>
        <dbReference type="EMBL" id="KYQ60498.1"/>
    </source>
</evidence>
<evidence type="ECO:0000313" key="3">
    <source>
        <dbReference type="Proteomes" id="UP000075809"/>
    </source>
</evidence>
<accession>A0A151XJP2</accession>
<protein>
    <submittedName>
        <fullName evidence="2">Uncharacterized protein</fullName>
    </submittedName>
</protein>
<reference evidence="2 3" key="1">
    <citation type="submission" date="2015-09" db="EMBL/GenBank/DDBJ databases">
        <title>Trachymyrmex zeteki WGS genome.</title>
        <authorList>
            <person name="Nygaard S."/>
            <person name="Hu H."/>
            <person name="Boomsma J."/>
            <person name="Zhang G."/>
        </authorList>
    </citation>
    <scope>NUCLEOTIDE SEQUENCE [LARGE SCALE GENOMIC DNA]</scope>
    <source>
        <strain evidence="2">Tzet28-1</strain>
        <tissue evidence="2">Whole body</tissue>
    </source>
</reference>
<gene>
    <name evidence="2" type="ORF">ALC60_00481</name>
</gene>
<organism evidence="2 3">
    <name type="scientific">Mycetomoellerius zeteki</name>
    <dbReference type="NCBI Taxonomy" id="64791"/>
    <lineage>
        <taxon>Eukaryota</taxon>
        <taxon>Metazoa</taxon>
        <taxon>Ecdysozoa</taxon>
        <taxon>Arthropoda</taxon>
        <taxon>Hexapoda</taxon>
        <taxon>Insecta</taxon>
        <taxon>Pterygota</taxon>
        <taxon>Neoptera</taxon>
        <taxon>Endopterygota</taxon>
        <taxon>Hymenoptera</taxon>
        <taxon>Apocrita</taxon>
        <taxon>Aculeata</taxon>
        <taxon>Formicoidea</taxon>
        <taxon>Formicidae</taxon>
        <taxon>Myrmicinae</taxon>
        <taxon>Mycetomoellerius</taxon>
    </lineage>
</organism>
<keyword evidence="3" id="KW-1185">Reference proteome</keyword>
<name>A0A151XJP2_9HYME</name>
<feature type="region of interest" description="Disordered" evidence="1">
    <location>
        <begin position="100"/>
        <end position="124"/>
    </location>
</feature>
<proteinExistence type="predicted"/>
<dbReference type="EMBL" id="KQ982074">
    <property type="protein sequence ID" value="KYQ60498.1"/>
    <property type="molecule type" value="Genomic_DNA"/>
</dbReference>
<dbReference type="Proteomes" id="UP000075809">
    <property type="component" value="Unassembled WGS sequence"/>
</dbReference>